<evidence type="ECO:0000256" key="1">
    <source>
        <dbReference type="ARBA" id="ARBA00007265"/>
    </source>
</evidence>
<dbReference type="VEuPathDB" id="AmoebaDB:EHI8A_027440"/>
<evidence type="ECO:0000313" key="9">
    <source>
        <dbReference type="Proteomes" id="UP000078387"/>
    </source>
</evidence>
<evidence type="ECO:0000259" key="6">
    <source>
        <dbReference type="Pfam" id="PF01743"/>
    </source>
</evidence>
<dbReference type="VEuPathDB" id="AmoebaDB:EHI_167070"/>
<dbReference type="Proteomes" id="UP000078387">
    <property type="component" value="Unassembled WGS sequence"/>
</dbReference>
<dbReference type="GO" id="GO:0052929">
    <property type="term" value="F:ATP:3'-cytidine-cytidine-tRNA adenylyltransferase activity"/>
    <property type="evidence" value="ECO:0007669"/>
    <property type="project" value="TreeGrafter"/>
</dbReference>
<comment type="similarity">
    <text evidence="1 5">Belongs to the tRNA nucleotidyltransferase/poly(A) polymerase family.</text>
</comment>
<dbReference type="PANTHER" id="PTHR13734:SF5">
    <property type="entry name" value="CCA TRNA NUCLEOTIDYLTRANSFERASE, MITOCHONDRIAL"/>
    <property type="match status" value="1"/>
</dbReference>
<feature type="domain" description="Poly A polymerase head" evidence="6">
    <location>
        <begin position="39"/>
        <end position="171"/>
    </location>
</feature>
<dbReference type="VEuPathDB" id="AmoebaDB:EHI7A_030560"/>
<dbReference type="OMA" id="NIHRATE"/>
<keyword evidence="2 5" id="KW-0808">Transferase</keyword>
<dbReference type="Pfam" id="PF12627">
    <property type="entry name" value="PolyA_pol_RNAbd"/>
    <property type="match status" value="1"/>
</dbReference>
<dbReference type="SUPFAM" id="SSF81301">
    <property type="entry name" value="Nucleotidyltransferase"/>
    <property type="match status" value="1"/>
</dbReference>
<dbReference type="FunFam" id="1.10.3090.10:FF:000014">
    <property type="entry name" value="tRNA nucleotidyltransferase, putative"/>
    <property type="match status" value="1"/>
</dbReference>
<feature type="domain" description="tRNA nucleotidyltransferase/poly(A) polymerase RNA and SrmB- binding" evidence="7">
    <location>
        <begin position="198"/>
        <end position="256"/>
    </location>
</feature>
<protein>
    <submittedName>
        <fullName evidence="8">tRNA nucleotidyltransferase putative</fullName>
    </submittedName>
</protein>
<dbReference type="Gene3D" id="1.10.3090.10">
    <property type="entry name" value="cca-adding enzyme, domain 2"/>
    <property type="match status" value="1"/>
</dbReference>
<evidence type="ECO:0000256" key="3">
    <source>
        <dbReference type="ARBA" id="ARBA00022741"/>
    </source>
</evidence>
<keyword evidence="4 5" id="KW-0694">RNA-binding</keyword>
<dbReference type="EMBL" id="BDEQ01000001">
    <property type="protein sequence ID" value="GAT93794.1"/>
    <property type="molecule type" value="Genomic_DNA"/>
</dbReference>
<gene>
    <name evidence="8" type="ORF">CL6EHI_167070</name>
</gene>
<keyword evidence="3" id="KW-0547">Nucleotide-binding</keyword>
<organism evidence="8 9">
    <name type="scientific">Entamoeba histolytica</name>
    <dbReference type="NCBI Taxonomy" id="5759"/>
    <lineage>
        <taxon>Eukaryota</taxon>
        <taxon>Amoebozoa</taxon>
        <taxon>Evosea</taxon>
        <taxon>Archamoebae</taxon>
        <taxon>Mastigamoebida</taxon>
        <taxon>Entamoebidae</taxon>
        <taxon>Entamoeba</taxon>
    </lineage>
</organism>
<dbReference type="GO" id="GO:0000166">
    <property type="term" value="F:nucleotide binding"/>
    <property type="evidence" value="ECO:0007669"/>
    <property type="project" value="UniProtKB-KW"/>
</dbReference>
<name>A0A5K1U7M4_ENTHI</name>
<evidence type="ECO:0000256" key="5">
    <source>
        <dbReference type="RuleBase" id="RU003953"/>
    </source>
</evidence>
<evidence type="ECO:0000256" key="4">
    <source>
        <dbReference type="ARBA" id="ARBA00022884"/>
    </source>
</evidence>
<dbReference type="InterPro" id="IPR002646">
    <property type="entry name" value="PolA_pol_head_dom"/>
</dbReference>
<dbReference type="VEuPathDB" id="AmoebaDB:KM1_065280"/>
<dbReference type="SUPFAM" id="SSF81891">
    <property type="entry name" value="Poly A polymerase C-terminal region-like"/>
    <property type="match status" value="1"/>
</dbReference>
<dbReference type="GO" id="GO:0052927">
    <property type="term" value="F:CC tRNA cytidylyltransferase activity"/>
    <property type="evidence" value="ECO:0007669"/>
    <property type="project" value="TreeGrafter"/>
</dbReference>
<reference evidence="8 9" key="1">
    <citation type="submission" date="2016-05" db="EMBL/GenBank/DDBJ databases">
        <title>First whole genome sequencing of Entamoeba histolytica HM1:IMSS-clone-6.</title>
        <authorList>
            <person name="Mukherjee Avik.K."/>
            <person name="Izumyama S."/>
            <person name="Nakada-Tsukui K."/>
            <person name="Nozaki T."/>
        </authorList>
    </citation>
    <scope>NUCLEOTIDE SEQUENCE [LARGE SCALE GENOMIC DNA]</scope>
    <source>
        <strain evidence="8 9">HM1:IMSS clone 6</strain>
    </source>
</reference>
<dbReference type="FunFam" id="3.30.460.10:FF:000048">
    <property type="entry name" value="PolyA polymerase family protein"/>
    <property type="match status" value="1"/>
</dbReference>
<evidence type="ECO:0000259" key="7">
    <source>
        <dbReference type="Pfam" id="PF12627"/>
    </source>
</evidence>
<comment type="caution">
    <text evidence="8">The sequence shown here is derived from an EMBL/GenBank/DDBJ whole genome shotgun (WGS) entry which is preliminary data.</text>
</comment>
<proteinExistence type="inferred from homology"/>
<dbReference type="InterPro" id="IPR043519">
    <property type="entry name" value="NT_sf"/>
</dbReference>
<dbReference type="GO" id="GO:0001680">
    <property type="term" value="P:tRNA 3'-terminal CCA addition"/>
    <property type="evidence" value="ECO:0007669"/>
    <property type="project" value="TreeGrafter"/>
</dbReference>
<sequence>MESECKTYNIPIELTQQEINIFKVLNNTKQYFNLSCTVRVVGGWVRDKILKKNSHDIDITSEGISGVQFAQYVTQYLQLQGINTKLLTNREQTEHLQTATTTICELPIDFGSPRAEEYKDNSRIPEIRKGSIYEDCIRRDFTINCLFYRIEDGMIEDYTNGYEDLVNKIIRTPIDPIQSFTDDPLRVFRGIRFSAKYGFKIEDNTLNAMTNPTVLRGMNKIKKSRRTPELNNILISSHPSYGFHVFQYCHLLKEILITEESNECNWEMVQLNSVPLMYCCEEVFNSINQVKDDTDMLKHLLLTALCYSFKNDTFLLKKKELPMIPNIIIEGLKFTSKEREKVDNIIEGVNLLNQHNCKCERLYYGRSMLKSKEMWKASIILYCCLNSHFTIPSYPNINFKIQIEPNLLQTVQHHFDLIYQLQLDNIWLITPAINGSQITQLYQTKKGKWVSTAINSLIEYQISNPTYTLESCKEFLLQHQFDKY</sequence>
<dbReference type="Pfam" id="PF01743">
    <property type="entry name" value="PolyA_pol"/>
    <property type="match status" value="1"/>
</dbReference>
<dbReference type="InterPro" id="IPR032828">
    <property type="entry name" value="PolyA_RNA-bd"/>
</dbReference>
<dbReference type="Gene3D" id="3.30.460.10">
    <property type="entry name" value="Beta Polymerase, domain 2"/>
    <property type="match status" value="1"/>
</dbReference>
<dbReference type="VEuPathDB" id="AmoebaDB:EHI5A_054250"/>
<evidence type="ECO:0000313" key="8">
    <source>
        <dbReference type="EMBL" id="GAT93794.1"/>
    </source>
</evidence>
<dbReference type="GO" id="GO:0003723">
    <property type="term" value="F:RNA binding"/>
    <property type="evidence" value="ECO:0007669"/>
    <property type="project" value="UniProtKB-KW"/>
</dbReference>
<dbReference type="AlphaFoldDB" id="A0A5K1U7M4"/>
<dbReference type="CDD" id="cd05398">
    <property type="entry name" value="NT_ClassII-CCAase"/>
    <property type="match status" value="1"/>
</dbReference>
<dbReference type="PANTHER" id="PTHR13734">
    <property type="entry name" value="TRNA-NUCLEOTIDYLTRANSFERASE"/>
    <property type="match status" value="1"/>
</dbReference>
<accession>A0A5K1U7M4</accession>
<evidence type="ECO:0000256" key="2">
    <source>
        <dbReference type="ARBA" id="ARBA00022679"/>
    </source>
</evidence>